<keyword evidence="5 6" id="KW-0472">Membrane</keyword>
<dbReference type="GO" id="GO:0016020">
    <property type="term" value="C:membrane"/>
    <property type="evidence" value="ECO:0007669"/>
    <property type="project" value="UniProtKB-SubCell"/>
</dbReference>
<dbReference type="AlphaFoldDB" id="A0A3S0MLW7"/>
<dbReference type="InterPro" id="IPR029787">
    <property type="entry name" value="Nucleotide_cyclase"/>
</dbReference>
<dbReference type="InterPro" id="IPR052155">
    <property type="entry name" value="Biofilm_reg_signaling"/>
</dbReference>
<keyword evidence="4 6" id="KW-1133">Transmembrane helix</keyword>
<reference evidence="9 10" key="1">
    <citation type="submission" date="2018-12" db="EMBL/GenBank/DDBJ databases">
        <title>Vibrio sp. isolated from China Sea.</title>
        <authorList>
            <person name="Li Y."/>
        </authorList>
    </citation>
    <scope>NUCLEOTIDE SEQUENCE [LARGE SCALE GENOMIC DNA]</scope>
    <source>
        <strain evidence="9 10">BEI207</strain>
    </source>
</reference>
<dbReference type="SMART" id="SM00052">
    <property type="entry name" value="EAL"/>
    <property type="match status" value="1"/>
</dbReference>
<evidence type="ECO:0000256" key="3">
    <source>
        <dbReference type="ARBA" id="ARBA00022692"/>
    </source>
</evidence>
<evidence type="ECO:0000313" key="9">
    <source>
        <dbReference type="EMBL" id="RTZ17590.1"/>
    </source>
</evidence>
<dbReference type="SUPFAM" id="SSF141868">
    <property type="entry name" value="EAL domain-like"/>
    <property type="match status" value="1"/>
</dbReference>
<dbReference type="CDD" id="cd01949">
    <property type="entry name" value="GGDEF"/>
    <property type="match status" value="1"/>
</dbReference>
<dbReference type="RefSeq" id="WP_126572344.1">
    <property type="nucleotide sequence ID" value="NZ_RXZH01000001.1"/>
</dbReference>
<comment type="subcellular location">
    <subcellularLocation>
        <location evidence="2">Membrane</location>
    </subcellularLocation>
</comment>
<gene>
    <name evidence="9" type="ORF">EJ063_02050</name>
</gene>
<sequence>MKLALSCKHIIPIWFIGLVLMVASFITVHSYETQKLSRQLDNQLNHRIQTLSQSLASIETLLYSTRSYLTNSGTISPTSFEAFFTDLNNGQSIAYPIMWAPVIPIAELGKFERQARKQGFLGYMVYPRVTGKEESAWFLNESVLPIFHISSTFEGADYLGLRLDSDQEIVTAMSRAISSDRFGVVGYINEGQQATKLLLPKFSNGGELQGFIVTDIVLHELLGEIWQQEVNSLHSDISVHIEPDSRLIFASHLNTELENDGLLTRIVSASRTVRVPLFNAEWTLSVSMLDRSGSTLMYGFASSFLILLLTLSATLAANFYATRLKVSDQVIEEKTRSLAIQAIKDNLTQLRNRTALSNEVDKQLARLAEGSSRGFSILFIDLDRFKVINDSMGHLHGDKLLQQVAKRLVKHCRNHDMSFRFGGDEFVICLPELTSTSALTHICQRYSSVLSQPYIIEGQACHVGASIGISVVTDPSQTLASILREADTAMYKAKSSTHDKVVFFHDQMFNQAKKRFQLEQELTNALDLKQLSLVYQPIYAIESDRVVGFESLLRWNHPTLRSISPQDFIPIAEETGLIIKIGDWVAHECFKTLVRLQKLYPEHHVPRVNINVSAKQFESEHIYHTLAHLLEECSVPAHLIGIEITESMLLADECSAHQLQRIKDLGVVLYLDDFGTGYSSLSILNDYPVDVIKVDRSFVSRIAMGQSNADSLCQAIINMAHIIDLEVVAEGVETQEQLAVLSQHKCNYIQGYLKSKPVSACQLGAILDTQKAKISA</sequence>
<name>A0A3S0MLW7_9VIBR</name>
<protein>
    <submittedName>
        <fullName evidence="9">EAL domain-containing protein</fullName>
    </submittedName>
</protein>
<dbReference type="NCBIfam" id="TIGR00254">
    <property type="entry name" value="GGDEF"/>
    <property type="match status" value="1"/>
</dbReference>
<dbReference type="PROSITE" id="PS50887">
    <property type="entry name" value="GGDEF"/>
    <property type="match status" value="1"/>
</dbReference>
<keyword evidence="3 6" id="KW-0812">Transmembrane</keyword>
<dbReference type="InterPro" id="IPR001633">
    <property type="entry name" value="EAL_dom"/>
</dbReference>
<dbReference type="CDD" id="cd01948">
    <property type="entry name" value="EAL"/>
    <property type="match status" value="1"/>
</dbReference>
<dbReference type="Gene3D" id="3.20.20.450">
    <property type="entry name" value="EAL domain"/>
    <property type="match status" value="1"/>
</dbReference>
<dbReference type="SMART" id="SM01079">
    <property type="entry name" value="CHASE"/>
    <property type="match status" value="1"/>
</dbReference>
<dbReference type="GO" id="GO:0007165">
    <property type="term" value="P:signal transduction"/>
    <property type="evidence" value="ECO:0007669"/>
    <property type="project" value="UniProtKB-ARBA"/>
</dbReference>
<evidence type="ECO:0000256" key="5">
    <source>
        <dbReference type="ARBA" id="ARBA00023136"/>
    </source>
</evidence>
<dbReference type="Pfam" id="PF00563">
    <property type="entry name" value="EAL"/>
    <property type="match status" value="1"/>
</dbReference>
<dbReference type="PANTHER" id="PTHR44757:SF2">
    <property type="entry name" value="BIOFILM ARCHITECTURE MAINTENANCE PROTEIN MBAA"/>
    <property type="match status" value="1"/>
</dbReference>
<evidence type="ECO:0000256" key="4">
    <source>
        <dbReference type="ARBA" id="ARBA00022989"/>
    </source>
</evidence>
<dbReference type="Gene3D" id="3.30.450.350">
    <property type="entry name" value="CHASE domain"/>
    <property type="match status" value="1"/>
</dbReference>
<dbReference type="Gene3D" id="3.30.70.270">
    <property type="match status" value="1"/>
</dbReference>
<comment type="cofactor">
    <cofactor evidence="1">
        <name>Mg(2+)</name>
        <dbReference type="ChEBI" id="CHEBI:18420"/>
    </cofactor>
</comment>
<accession>A0A3S0MLW7</accession>
<evidence type="ECO:0000313" key="10">
    <source>
        <dbReference type="Proteomes" id="UP000268973"/>
    </source>
</evidence>
<feature type="transmembrane region" description="Helical" evidence="6">
    <location>
        <begin position="12"/>
        <end position="31"/>
    </location>
</feature>
<feature type="domain" description="GGDEF" evidence="8">
    <location>
        <begin position="373"/>
        <end position="506"/>
    </location>
</feature>
<dbReference type="PANTHER" id="PTHR44757">
    <property type="entry name" value="DIGUANYLATE CYCLASE DGCP"/>
    <property type="match status" value="1"/>
</dbReference>
<feature type="transmembrane region" description="Helical" evidence="6">
    <location>
        <begin position="296"/>
        <end position="321"/>
    </location>
</feature>
<dbReference type="InterPro" id="IPR035919">
    <property type="entry name" value="EAL_sf"/>
</dbReference>
<feature type="domain" description="EAL" evidence="7">
    <location>
        <begin position="515"/>
        <end position="771"/>
    </location>
</feature>
<dbReference type="InterPro" id="IPR000160">
    <property type="entry name" value="GGDEF_dom"/>
</dbReference>
<dbReference type="InterPro" id="IPR042240">
    <property type="entry name" value="CHASE_sf"/>
</dbReference>
<evidence type="ECO:0000256" key="1">
    <source>
        <dbReference type="ARBA" id="ARBA00001946"/>
    </source>
</evidence>
<dbReference type="OrthoDB" id="1316910at2"/>
<dbReference type="EMBL" id="RXZH01000001">
    <property type="protein sequence ID" value="RTZ17590.1"/>
    <property type="molecule type" value="Genomic_DNA"/>
</dbReference>
<dbReference type="FunFam" id="3.30.70.270:FF:000001">
    <property type="entry name" value="Diguanylate cyclase domain protein"/>
    <property type="match status" value="1"/>
</dbReference>
<dbReference type="Pfam" id="PF03924">
    <property type="entry name" value="CHASE"/>
    <property type="match status" value="1"/>
</dbReference>
<dbReference type="GO" id="GO:0003824">
    <property type="term" value="F:catalytic activity"/>
    <property type="evidence" value="ECO:0007669"/>
    <property type="project" value="UniProtKB-ARBA"/>
</dbReference>
<dbReference type="Pfam" id="PF00990">
    <property type="entry name" value="GGDEF"/>
    <property type="match status" value="1"/>
</dbReference>
<dbReference type="Proteomes" id="UP000268973">
    <property type="component" value="Unassembled WGS sequence"/>
</dbReference>
<proteinExistence type="predicted"/>
<organism evidence="9 10">
    <name type="scientific">Vibrio aquaticus</name>
    <dbReference type="NCBI Taxonomy" id="2496559"/>
    <lineage>
        <taxon>Bacteria</taxon>
        <taxon>Pseudomonadati</taxon>
        <taxon>Pseudomonadota</taxon>
        <taxon>Gammaproteobacteria</taxon>
        <taxon>Vibrionales</taxon>
        <taxon>Vibrionaceae</taxon>
        <taxon>Vibrio</taxon>
    </lineage>
</organism>
<evidence type="ECO:0000256" key="6">
    <source>
        <dbReference type="SAM" id="Phobius"/>
    </source>
</evidence>
<evidence type="ECO:0000259" key="8">
    <source>
        <dbReference type="PROSITE" id="PS50887"/>
    </source>
</evidence>
<dbReference type="PROSITE" id="PS50883">
    <property type="entry name" value="EAL"/>
    <property type="match status" value="1"/>
</dbReference>
<keyword evidence="10" id="KW-1185">Reference proteome</keyword>
<comment type="caution">
    <text evidence="9">The sequence shown here is derived from an EMBL/GenBank/DDBJ whole genome shotgun (WGS) entry which is preliminary data.</text>
</comment>
<dbReference type="InterPro" id="IPR006189">
    <property type="entry name" value="CHASE_dom"/>
</dbReference>
<dbReference type="SMART" id="SM00267">
    <property type="entry name" value="GGDEF"/>
    <property type="match status" value="1"/>
</dbReference>
<dbReference type="InterPro" id="IPR043128">
    <property type="entry name" value="Rev_trsase/Diguanyl_cyclase"/>
</dbReference>
<evidence type="ECO:0000256" key="2">
    <source>
        <dbReference type="ARBA" id="ARBA00004370"/>
    </source>
</evidence>
<evidence type="ECO:0000259" key="7">
    <source>
        <dbReference type="PROSITE" id="PS50883"/>
    </source>
</evidence>
<dbReference type="SUPFAM" id="SSF55073">
    <property type="entry name" value="Nucleotide cyclase"/>
    <property type="match status" value="1"/>
</dbReference>